<dbReference type="AlphaFoldDB" id="A0A238FEV1"/>
<evidence type="ECO:0000259" key="2">
    <source>
        <dbReference type="Pfam" id="PF20209"/>
    </source>
</evidence>
<protein>
    <submittedName>
        <fullName evidence="3">BQ2448_1917 protein</fullName>
    </submittedName>
</protein>
<feature type="domain" description="DUF6570" evidence="2">
    <location>
        <begin position="16"/>
        <end position="125"/>
    </location>
</feature>
<feature type="signal peptide" evidence="1">
    <location>
        <begin position="1"/>
        <end position="19"/>
    </location>
</feature>
<evidence type="ECO:0000256" key="1">
    <source>
        <dbReference type="SAM" id="SignalP"/>
    </source>
</evidence>
<accession>A0A238FEV1</accession>
<dbReference type="Proteomes" id="UP000198372">
    <property type="component" value="Unassembled WGS sequence"/>
</dbReference>
<gene>
    <name evidence="3" type="ORF">BQ2448_1917</name>
</gene>
<dbReference type="Pfam" id="PF20209">
    <property type="entry name" value="DUF6570"/>
    <property type="match status" value="1"/>
</dbReference>
<reference evidence="4" key="1">
    <citation type="submission" date="2016-09" db="EMBL/GenBank/DDBJ databases">
        <authorList>
            <person name="Jeantristanb JTB J.-T."/>
            <person name="Ricardo R."/>
        </authorList>
    </citation>
    <scope>NUCLEOTIDE SEQUENCE [LARGE SCALE GENOMIC DNA]</scope>
</reference>
<dbReference type="InterPro" id="IPR046700">
    <property type="entry name" value="DUF6570"/>
</dbReference>
<sequence length="169" mass="18791">MERALYLCQLPCLFCLVCSERVLGRARAYKIVYKITRFGDPKAQQKSTHGNTLIFSQNTASFTDVLPISVEELADSVCALFCGDTANLADLGKCRRMVVRQSRMLRWSITESKNPAYCRVSFDGERRARLVQPGSDLNSFLSASTAVSTSSSKTHYTLDFVCSPSDPRA</sequence>
<organism evidence="3 4">
    <name type="scientific">Microbotryum intermedium</name>
    <dbReference type="NCBI Taxonomy" id="269621"/>
    <lineage>
        <taxon>Eukaryota</taxon>
        <taxon>Fungi</taxon>
        <taxon>Dikarya</taxon>
        <taxon>Basidiomycota</taxon>
        <taxon>Pucciniomycotina</taxon>
        <taxon>Microbotryomycetes</taxon>
        <taxon>Microbotryales</taxon>
        <taxon>Microbotryaceae</taxon>
        <taxon>Microbotryum</taxon>
    </lineage>
</organism>
<evidence type="ECO:0000313" key="4">
    <source>
        <dbReference type="Proteomes" id="UP000198372"/>
    </source>
</evidence>
<feature type="chain" id="PRO_5012534144" evidence="1">
    <location>
        <begin position="20"/>
        <end position="169"/>
    </location>
</feature>
<proteinExistence type="predicted"/>
<name>A0A238FEV1_9BASI</name>
<dbReference type="EMBL" id="FMSP01000005">
    <property type="protein sequence ID" value="SCV70523.1"/>
    <property type="molecule type" value="Genomic_DNA"/>
</dbReference>
<dbReference type="OrthoDB" id="2540041at2759"/>
<evidence type="ECO:0000313" key="3">
    <source>
        <dbReference type="EMBL" id="SCV70523.1"/>
    </source>
</evidence>
<keyword evidence="4" id="KW-1185">Reference proteome</keyword>
<keyword evidence="1" id="KW-0732">Signal</keyword>